<evidence type="ECO:0000313" key="1">
    <source>
        <dbReference type="EMBL" id="OVF66978.1"/>
    </source>
</evidence>
<accession>A0A210UQ33</accession>
<evidence type="ECO:0000313" key="5">
    <source>
        <dbReference type="EMBL" id="RRF06899.1"/>
    </source>
</evidence>
<evidence type="ECO:0000313" key="6">
    <source>
        <dbReference type="EMBL" id="TDJ98824.1"/>
    </source>
</evidence>
<reference evidence="5" key="6">
    <citation type="submission" date="2018-10" db="EMBL/GenBank/DDBJ databases">
        <authorList>
            <person name="Fan Y."/>
            <person name="Timp W."/>
            <person name="Bergman Y."/>
            <person name="Tamma P."/>
            <person name="Simner P."/>
        </authorList>
    </citation>
    <scope>NUCLEOTIDE SEQUENCE</scope>
    <source>
        <strain evidence="5">KLPN_104</strain>
    </source>
</reference>
<dbReference type="Proteomes" id="UP000294951">
    <property type="component" value="Unassembled WGS sequence"/>
</dbReference>
<evidence type="ECO:0000313" key="3">
    <source>
        <dbReference type="EMBL" id="RDT93978.1"/>
    </source>
</evidence>
<dbReference type="Proteomes" id="UP000283322">
    <property type="component" value="Unassembled WGS sequence"/>
</dbReference>
<proteinExistence type="predicted"/>
<dbReference type="Proteomes" id="UP000253559">
    <property type="component" value="Unassembled WGS sequence"/>
</dbReference>
<organism evidence="1 7">
    <name type="scientific">Klebsiella pneumoniae</name>
    <dbReference type="NCBI Taxonomy" id="573"/>
    <lineage>
        <taxon>Bacteria</taxon>
        <taxon>Pseudomonadati</taxon>
        <taxon>Pseudomonadota</taxon>
        <taxon>Gammaproteobacteria</taxon>
        <taxon>Enterobacterales</taxon>
        <taxon>Enterobacteriaceae</taxon>
        <taxon>Klebsiella/Raoultella group</taxon>
        <taxon>Klebsiella</taxon>
        <taxon>Klebsiella pneumoniae complex</taxon>
    </lineage>
</organism>
<dbReference type="EMBL" id="QRCF01000007">
    <property type="protein sequence ID" value="RDT93978.1"/>
    <property type="molecule type" value="Genomic_DNA"/>
</dbReference>
<evidence type="ECO:0000313" key="8">
    <source>
        <dbReference type="Proteomes" id="UP000275975"/>
    </source>
</evidence>
<evidence type="ECO:0000313" key="10">
    <source>
        <dbReference type="Proteomes" id="UP000294951"/>
    </source>
</evidence>
<evidence type="ECO:0000313" key="9">
    <source>
        <dbReference type="Proteomes" id="UP000283322"/>
    </source>
</evidence>
<gene>
    <name evidence="1" type="ORF">B5L96_23900</name>
    <name evidence="4" type="ORF">BL124_00007620</name>
    <name evidence="2" type="ORF">DM078_22205</name>
    <name evidence="3" type="ORF">DW286_08880</name>
    <name evidence="6" type="ORF">E1814_15820</name>
    <name evidence="5" type="ORF">EAO17_12055</name>
</gene>
<reference evidence="2" key="4">
    <citation type="submission" date="2018-08" db="EMBL/GenBank/DDBJ databases">
        <title>Klebsiella pneumoniae genome sequencing and assembly.</title>
        <authorList>
            <person name="Martins R.C.R."/>
            <person name="Perdigao-Neto L.V."/>
            <person name="Costa S.F."/>
            <person name="Levin A.S.S."/>
        </authorList>
    </citation>
    <scope>NUCLEOTIDE SEQUENCE</scope>
    <source>
        <strain evidence="2">BC_5001</strain>
    </source>
</reference>
<reference evidence="2" key="3">
    <citation type="submission" date="2018-07" db="EMBL/GenBank/DDBJ databases">
        <authorList>
            <person name="Martins R.C."/>
            <person name="Perdigao-Neto L.V."/>
            <person name="Costa S.F."/>
            <person name="Levin A.S.S."/>
        </authorList>
    </citation>
    <scope>NUCLEOTIDE SEQUENCE</scope>
    <source>
        <strain evidence="2">BC_5001</strain>
    </source>
</reference>
<dbReference type="EMBL" id="SMTN01000014">
    <property type="protein sequence ID" value="TDJ98824.1"/>
    <property type="molecule type" value="Genomic_DNA"/>
</dbReference>
<evidence type="ECO:0000313" key="7">
    <source>
        <dbReference type="Proteomes" id="UP000196447"/>
    </source>
</evidence>
<protein>
    <submittedName>
        <fullName evidence="1">Uncharacterized protein</fullName>
    </submittedName>
</protein>
<dbReference type="Proteomes" id="UP000254657">
    <property type="component" value="Unassembled WGS sequence"/>
</dbReference>
<evidence type="ECO:0000313" key="2">
    <source>
        <dbReference type="EMBL" id="RBZ18678.1"/>
    </source>
</evidence>
<dbReference type="EMBL" id="NDBK01000097">
    <property type="protein sequence ID" value="OVF66978.1"/>
    <property type="molecule type" value="Genomic_DNA"/>
</dbReference>
<reference evidence="4 9" key="5">
    <citation type="submission" date="2018-10" db="EMBL/GenBank/DDBJ databases">
        <authorList>
            <person name="Vanduin D."/>
            <person name="Fouts D."/>
            <person name="Wright M."/>
            <person name="Sutton G."/>
            <person name="Nguyen K."/>
            <person name="Kreiswirth B."/>
            <person name="Chen L."/>
            <person name="Rojas L."/>
            <person name="Hujer A."/>
            <person name="Hujer K."/>
            <person name="Bonomo R."/>
            <person name="Adams M."/>
        </authorList>
    </citation>
    <scope>NUCLEOTIDE SEQUENCE [LARGE SCALE GENOMIC DNA]</scope>
    <source>
        <strain evidence="4 9">CRK0165</strain>
    </source>
</reference>
<reference evidence="1 7" key="1">
    <citation type="submission" date="2017-03" db="EMBL/GenBank/DDBJ databases">
        <authorList>
            <person name="Fouts D."/>
            <person name="Stalin M.J."/>
            <person name="Chen L."/>
            <person name="Wright M."/>
            <person name="Sutton G."/>
            <person name="Nguyen K."/>
            <person name="Vanduin D."/>
            <person name="Rojas L."/>
            <person name="Hujer A."/>
            <person name="Hujer K."/>
            <person name="Bonomo R."/>
            <person name="Kreiswirth B."/>
            <person name="Adams M."/>
        </authorList>
    </citation>
    <scope>NUCLEOTIDE SEQUENCE [LARGE SCALE GENOMIC DNA]</scope>
    <source>
        <strain evidence="1 7">39383</strain>
    </source>
</reference>
<dbReference type="EMBL" id="MPYG04000060">
    <property type="protein sequence ID" value="ROH00498.1"/>
    <property type="molecule type" value="Genomic_DNA"/>
</dbReference>
<evidence type="ECO:0000313" key="4">
    <source>
        <dbReference type="EMBL" id="ROH00498.1"/>
    </source>
</evidence>
<dbReference type="Proteomes" id="UP000196447">
    <property type="component" value="Unassembled WGS sequence"/>
</dbReference>
<dbReference type="EMBL" id="QOHW01000022">
    <property type="protein sequence ID" value="RBZ18678.1"/>
    <property type="molecule type" value="Genomic_DNA"/>
</dbReference>
<reference evidence="3" key="2">
    <citation type="submission" date="2018-07" db="EMBL/GenBank/DDBJ databases">
        <title>Draft genome sequence of Klebsiella pneumoniae K293.</title>
        <authorList>
            <person name="He F."/>
        </authorList>
    </citation>
    <scope>NUCLEOTIDE SEQUENCE</scope>
    <source>
        <strain evidence="3">K293</strain>
    </source>
</reference>
<reference evidence="5 8" key="7">
    <citation type="journal article" date="2019" name="Antimicrob. Agents Chemother.">
        <title>Applying Rapid Whole Genome Sequencing to Predict Phenotypic Antimicrobial Susceptibility Testing Results Among Carbapenem-Resistant Klebsiella pneumoniae Clinical Isolates.</title>
        <authorList>
            <person name="Tamma P.D."/>
            <person name="Fan Y."/>
            <person name="Bergman Y."/>
            <person name="Pertea G."/>
            <person name="Kazmi A."/>
            <person name="Lewis S."/>
            <person name="Carroll K.C."/>
            <person name="Schatz M.C."/>
            <person name="Timp W."/>
            <person name="Simner P.J."/>
        </authorList>
    </citation>
    <scope>NUCLEOTIDE SEQUENCE [LARGE SCALE GENOMIC DNA]</scope>
    <source>
        <strain evidence="5 8">KLPN_104</strain>
    </source>
</reference>
<sequence>MSQILTLAENGKKSQAGLVGRGFQAVAGGVWVDLFYAKSSCLFLLNYCQRFLRSNLFCGSMR</sequence>
<dbReference type="EMBL" id="RDAM01000001">
    <property type="protein sequence ID" value="RRF06899.1"/>
    <property type="molecule type" value="Genomic_DNA"/>
</dbReference>
<reference evidence="6 10" key="8">
    <citation type="submission" date="2019-03" db="EMBL/GenBank/DDBJ databases">
        <title>Multidrug-Resistant Klebsiella pneumoniae Clinical Bloodstream Isolates in Shanghai, China.</title>
        <authorList>
            <person name="Wang S."/>
        </authorList>
    </citation>
    <scope>NUCLEOTIDE SEQUENCE [LARGE SCALE GENOMIC DNA]</scope>
    <source>
        <strain evidence="6 10">RJ1071</strain>
    </source>
</reference>
<dbReference type="Proteomes" id="UP000275975">
    <property type="component" value="Unassembled WGS sequence"/>
</dbReference>
<comment type="caution">
    <text evidence="1">The sequence shown here is derived from an EMBL/GenBank/DDBJ whole genome shotgun (WGS) entry which is preliminary data.</text>
</comment>
<dbReference type="AlphaFoldDB" id="A0A210UQ33"/>
<name>A0A210UQ33_KLEPN</name>